<organism evidence="1">
    <name type="scientific">Anguilla anguilla</name>
    <name type="common">European freshwater eel</name>
    <name type="synonym">Muraena anguilla</name>
    <dbReference type="NCBI Taxonomy" id="7936"/>
    <lineage>
        <taxon>Eukaryota</taxon>
        <taxon>Metazoa</taxon>
        <taxon>Chordata</taxon>
        <taxon>Craniata</taxon>
        <taxon>Vertebrata</taxon>
        <taxon>Euteleostomi</taxon>
        <taxon>Actinopterygii</taxon>
        <taxon>Neopterygii</taxon>
        <taxon>Teleostei</taxon>
        <taxon>Anguilliformes</taxon>
        <taxon>Anguillidae</taxon>
        <taxon>Anguilla</taxon>
    </lineage>
</organism>
<protein>
    <submittedName>
        <fullName evidence="1">Uncharacterized protein</fullName>
    </submittedName>
</protein>
<accession>A0A0E9UYX8</accession>
<reference evidence="1" key="2">
    <citation type="journal article" date="2015" name="Fish Shellfish Immunol.">
        <title>Early steps in the European eel (Anguilla anguilla)-Vibrio vulnificus interaction in the gills: Role of the RtxA13 toxin.</title>
        <authorList>
            <person name="Callol A."/>
            <person name="Pajuelo D."/>
            <person name="Ebbesson L."/>
            <person name="Teles M."/>
            <person name="MacKenzie S."/>
            <person name="Amaro C."/>
        </authorList>
    </citation>
    <scope>NUCLEOTIDE SEQUENCE</scope>
</reference>
<dbReference type="AlphaFoldDB" id="A0A0E9UYX8"/>
<sequence>MWLLRSKLPELNMAELLKLKVL</sequence>
<name>A0A0E9UYX8_ANGAN</name>
<proteinExistence type="predicted"/>
<reference evidence="1" key="1">
    <citation type="submission" date="2014-11" db="EMBL/GenBank/DDBJ databases">
        <authorList>
            <person name="Amaro Gonzalez C."/>
        </authorList>
    </citation>
    <scope>NUCLEOTIDE SEQUENCE</scope>
</reference>
<evidence type="ECO:0000313" key="1">
    <source>
        <dbReference type="EMBL" id="JAH71084.1"/>
    </source>
</evidence>
<dbReference type="EMBL" id="GBXM01037493">
    <property type="protein sequence ID" value="JAH71084.1"/>
    <property type="molecule type" value="Transcribed_RNA"/>
</dbReference>